<protein>
    <recommendedName>
        <fullName evidence="2">histidine kinase</fullName>
        <ecNumber evidence="2">2.7.13.3</ecNumber>
    </recommendedName>
</protein>
<dbReference type="NCBIfam" id="TIGR00229">
    <property type="entry name" value="sensory_box"/>
    <property type="match status" value="4"/>
</dbReference>
<dbReference type="InterPro" id="IPR035965">
    <property type="entry name" value="PAS-like_dom_sf"/>
</dbReference>
<dbReference type="InterPro" id="IPR004358">
    <property type="entry name" value="Sig_transdc_His_kin-like_C"/>
</dbReference>
<dbReference type="SUPFAM" id="SSF55874">
    <property type="entry name" value="ATPase domain of HSP90 chaperone/DNA topoisomerase II/histidine kinase"/>
    <property type="match status" value="1"/>
</dbReference>
<dbReference type="CDD" id="cd00082">
    <property type="entry name" value="HisKA"/>
    <property type="match status" value="1"/>
</dbReference>
<dbReference type="Pfam" id="PF13188">
    <property type="entry name" value="PAS_8"/>
    <property type="match status" value="1"/>
</dbReference>
<dbReference type="InterPro" id="IPR013767">
    <property type="entry name" value="PAS_fold"/>
</dbReference>
<evidence type="ECO:0000256" key="4">
    <source>
        <dbReference type="ARBA" id="ARBA00022679"/>
    </source>
</evidence>
<comment type="catalytic activity">
    <reaction evidence="1">
        <text>ATP + protein L-histidine = ADP + protein N-phospho-L-histidine.</text>
        <dbReference type="EC" id="2.7.13.3"/>
    </reaction>
</comment>
<evidence type="ECO:0000256" key="2">
    <source>
        <dbReference type="ARBA" id="ARBA00012438"/>
    </source>
</evidence>
<gene>
    <name evidence="11" type="ORF">J2S02_000009</name>
</gene>
<dbReference type="SMART" id="SM00388">
    <property type="entry name" value="HisKA"/>
    <property type="match status" value="1"/>
</dbReference>
<dbReference type="Pfam" id="PF00512">
    <property type="entry name" value="HisKA"/>
    <property type="match status" value="1"/>
</dbReference>
<dbReference type="PROSITE" id="PS50109">
    <property type="entry name" value="HIS_KIN"/>
    <property type="match status" value="1"/>
</dbReference>
<dbReference type="Pfam" id="PF08448">
    <property type="entry name" value="PAS_4"/>
    <property type="match status" value="1"/>
</dbReference>
<evidence type="ECO:0000313" key="12">
    <source>
        <dbReference type="Proteomes" id="UP001232245"/>
    </source>
</evidence>
<dbReference type="Pfam" id="PF00989">
    <property type="entry name" value="PAS"/>
    <property type="match status" value="1"/>
</dbReference>
<keyword evidence="12" id="KW-1185">Reference proteome</keyword>
<feature type="domain" description="PAS" evidence="10">
    <location>
        <begin position="272"/>
        <end position="323"/>
    </location>
</feature>
<dbReference type="SUPFAM" id="SSF55785">
    <property type="entry name" value="PYP-like sensor domain (PAS domain)"/>
    <property type="match status" value="4"/>
</dbReference>
<comment type="caution">
    <text evidence="11">The sequence shown here is derived from an EMBL/GenBank/DDBJ whole genome shotgun (WGS) entry which is preliminary data.</text>
</comment>
<dbReference type="PRINTS" id="PR00344">
    <property type="entry name" value="BCTRLSENSOR"/>
</dbReference>
<evidence type="ECO:0000256" key="3">
    <source>
        <dbReference type="ARBA" id="ARBA00022553"/>
    </source>
</evidence>
<evidence type="ECO:0000259" key="10">
    <source>
        <dbReference type="PROSITE" id="PS50112"/>
    </source>
</evidence>
<reference evidence="11 12" key="1">
    <citation type="submission" date="2023-07" db="EMBL/GenBank/DDBJ databases">
        <title>Genomic Encyclopedia of Type Strains, Phase IV (KMG-IV): sequencing the most valuable type-strain genomes for metagenomic binning, comparative biology and taxonomic classification.</title>
        <authorList>
            <person name="Goeker M."/>
        </authorList>
    </citation>
    <scope>NUCLEOTIDE SEQUENCE [LARGE SCALE GENOMIC DNA]</scope>
    <source>
        <strain evidence="11 12">DSM 17723</strain>
    </source>
</reference>
<keyword evidence="6 11" id="KW-0418">Kinase</keyword>
<dbReference type="EMBL" id="JAUSTZ010000001">
    <property type="protein sequence ID" value="MDQ0223687.1"/>
    <property type="molecule type" value="Genomic_DNA"/>
</dbReference>
<dbReference type="GO" id="GO:0004673">
    <property type="term" value="F:protein histidine kinase activity"/>
    <property type="evidence" value="ECO:0007669"/>
    <property type="project" value="UniProtKB-EC"/>
</dbReference>
<dbReference type="InterPro" id="IPR013656">
    <property type="entry name" value="PAS_4"/>
</dbReference>
<dbReference type="InterPro" id="IPR003661">
    <property type="entry name" value="HisK_dim/P_dom"/>
</dbReference>
<dbReference type="PROSITE" id="PS50112">
    <property type="entry name" value="PAS"/>
    <property type="match status" value="2"/>
</dbReference>
<dbReference type="InterPro" id="IPR036097">
    <property type="entry name" value="HisK_dim/P_sf"/>
</dbReference>
<feature type="domain" description="PAS" evidence="10">
    <location>
        <begin position="392"/>
        <end position="434"/>
    </location>
</feature>
<keyword evidence="8" id="KW-0902">Two-component regulatory system</keyword>
<dbReference type="SUPFAM" id="SSF47384">
    <property type="entry name" value="Homodimeric domain of signal transducing histidine kinase"/>
    <property type="match status" value="1"/>
</dbReference>
<dbReference type="RefSeq" id="WP_370877224.1">
    <property type="nucleotide sequence ID" value="NZ_CADEPK010000119.1"/>
</dbReference>
<dbReference type="PANTHER" id="PTHR43065">
    <property type="entry name" value="SENSOR HISTIDINE KINASE"/>
    <property type="match status" value="1"/>
</dbReference>
<evidence type="ECO:0000256" key="7">
    <source>
        <dbReference type="ARBA" id="ARBA00022840"/>
    </source>
</evidence>
<dbReference type="SMART" id="SM00091">
    <property type="entry name" value="PAS"/>
    <property type="match status" value="4"/>
</dbReference>
<keyword evidence="5" id="KW-0547">Nucleotide-binding</keyword>
<evidence type="ECO:0000313" key="11">
    <source>
        <dbReference type="EMBL" id="MDQ0223687.1"/>
    </source>
</evidence>
<evidence type="ECO:0000256" key="6">
    <source>
        <dbReference type="ARBA" id="ARBA00022777"/>
    </source>
</evidence>
<dbReference type="Gene3D" id="3.30.450.20">
    <property type="entry name" value="PAS domain"/>
    <property type="match status" value="4"/>
</dbReference>
<evidence type="ECO:0000256" key="1">
    <source>
        <dbReference type="ARBA" id="ARBA00000085"/>
    </source>
</evidence>
<dbReference type="EC" id="2.7.13.3" evidence="2"/>
<accession>A0ABT9YVQ5</accession>
<sequence length="737" mass="85555">MKETMEESENVLLEERIAYLEKENKLLKSKLLQHEYIIEDALDAVVIFDAQFNFIDGNSAACEMFQLSKQQLCNRNLYDFLSLVPKHKIEEMFEEITDNRSFASDLAIQLEDGQIKFLEITLRHHVINDCHLAMLKDVSFKKMLERERLINEQLFKDLFHRAVDGIVIFDQHGLFIDANESFCTSFDLCKAQLNTYLLGDFVESKDKYKLEKLWTALKEYGSAKGELPVLLKNGQKKIFEFTTTSNIINGFYMAIMRDITEKRFMEMKLYKSEERFREIFENAIDAIMIWDKCGQILKVNPAACRTFELSDEELIKRNIQEFVDHTSLAYKKVKREYLKTGAIRAELLFHMPNGQSKELEFTSKMDIFDGNHLTIFRNVSERKRMEKELRESEQKFRKIFDGAMDGIVLFNNDYKIIEANPTARKIFNIRKEDIAAFNFCHLLTPNLTDEDGTQLVEGDRADKLQEITYSFENGEEKILEFTVKNNINENMHLAIFRDVTEKRELEEQLRKSDTLNVVGELAAGIAHEIRNPMTSLKGFIQLLEGNMKDDYSMYFNVITSELSRIESIITEFLILARPQAIKYLKKDISIIMSDTIELLSAQAILVNVQMKLKVEEQLPLIYCEPNQLKQVFINVLKNAIEVMPNGGQVDVEIRRRDEEHLTVSIKDRGFGIPEDKIKRLGQPFYTTKERGTGLGLMVSYKIIEEHNGIVEVESEEGKGTTFHITLPVFQGKKSNNE</sequence>
<organism evidence="11 12">
    <name type="scientific">Metabacillus niabensis</name>
    <dbReference type="NCBI Taxonomy" id="324854"/>
    <lineage>
        <taxon>Bacteria</taxon>
        <taxon>Bacillati</taxon>
        <taxon>Bacillota</taxon>
        <taxon>Bacilli</taxon>
        <taxon>Bacillales</taxon>
        <taxon>Bacillaceae</taxon>
        <taxon>Metabacillus</taxon>
    </lineage>
</organism>
<keyword evidence="3" id="KW-0597">Phosphoprotein</keyword>
<dbReference type="InterPro" id="IPR003594">
    <property type="entry name" value="HATPase_dom"/>
</dbReference>
<proteinExistence type="predicted"/>
<evidence type="ECO:0000256" key="8">
    <source>
        <dbReference type="ARBA" id="ARBA00023012"/>
    </source>
</evidence>
<dbReference type="SMART" id="SM00387">
    <property type="entry name" value="HATPase_c"/>
    <property type="match status" value="1"/>
</dbReference>
<dbReference type="CDD" id="cd00130">
    <property type="entry name" value="PAS"/>
    <property type="match status" value="3"/>
</dbReference>
<evidence type="ECO:0000256" key="5">
    <source>
        <dbReference type="ARBA" id="ARBA00022741"/>
    </source>
</evidence>
<dbReference type="Proteomes" id="UP001232245">
    <property type="component" value="Unassembled WGS sequence"/>
</dbReference>
<dbReference type="Pfam" id="PF02518">
    <property type="entry name" value="HATPase_c"/>
    <property type="match status" value="1"/>
</dbReference>
<dbReference type="InterPro" id="IPR005467">
    <property type="entry name" value="His_kinase_dom"/>
</dbReference>
<keyword evidence="7" id="KW-0067">ATP-binding</keyword>
<keyword evidence="4 11" id="KW-0808">Transferase</keyword>
<dbReference type="InterPro" id="IPR036890">
    <property type="entry name" value="HATPase_C_sf"/>
</dbReference>
<feature type="domain" description="Histidine kinase" evidence="9">
    <location>
        <begin position="524"/>
        <end position="730"/>
    </location>
</feature>
<dbReference type="Gene3D" id="3.30.565.10">
    <property type="entry name" value="Histidine kinase-like ATPase, C-terminal domain"/>
    <property type="match status" value="1"/>
</dbReference>
<dbReference type="InterPro" id="IPR000014">
    <property type="entry name" value="PAS"/>
</dbReference>
<dbReference type="PANTHER" id="PTHR43065:SF34">
    <property type="entry name" value="SPORULATION KINASE A"/>
    <property type="match status" value="1"/>
</dbReference>
<dbReference type="Gene3D" id="1.10.287.130">
    <property type="match status" value="1"/>
</dbReference>
<name>A0ABT9YVQ5_9BACI</name>
<evidence type="ECO:0000259" key="9">
    <source>
        <dbReference type="PROSITE" id="PS50109"/>
    </source>
</evidence>
<dbReference type="Pfam" id="PF13426">
    <property type="entry name" value="PAS_9"/>
    <property type="match status" value="1"/>
</dbReference>
<dbReference type="CDD" id="cd00075">
    <property type="entry name" value="HATPase"/>
    <property type="match status" value="1"/>
</dbReference>